<evidence type="ECO:0000256" key="2">
    <source>
        <dbReference type="ARBA" id="ARBA00023125"/>
    </source>
</evidence>
<dbReference type="InterPro" id="IPR018356">
    <property type="entry name" value="Tscrpt_reg_HTH_DeoR_CS"/>
</dbReference>
<dbReference type="EMBL" id="BLPF01000001">
    <property type="protein sequence ID" value="GFJ77065.1"/>
    <property type="molecule type" value="Genomic_DNA"/>
</dbReference>
<accession>A0A6V8K8C8</accession>
<dbReference type="PROSITE" id="PS51000">
    <property type="entry name" value="HTH_DEOR_2"/>
    <property type="match status" value="1"/>
</dbReference>
<evidence type="ECO:0000313" key="7">
    <source>
        <dbReference type="Proteomes" id="UP000482800"/>
    </source>
</evidence>
<dbReference type="PROSITE" id="PS00894">
    <property type="entry name" value="HTH_DEOR_1"/>
    <property type="match status" value="1"/>
</dbReference>
<evidence type="ECO:0000256" key="4">
    <source>
        <dbReference type="SAM" id="MobiDB-lite"/>
    </source>
</evidence>
<feature type="domain" description="HTH deoR-type" evidence="5">
    <location>
        <begin position="4"/>
        <end position="63"/>
    </location>
</feature>
<keyword evidence="3" id="KW-0804">Transcription</keyword>
<dbReference type="InterPro" id="IPR051534">
    <property type="entry name" value="CBASS_pafABC_assoc_protein"/>
</dbReference>
<dbReference type="GO" id="GO:0003677">
    <property type="term" value="F:DNA binding"/>
    <property type="evidence" value="ECO:0007669"/>
    <property type="project" value="UniProtKB-KW"/>
</dbReference>
<name>A0A6V8K8C8_9ACTN</name>
<evidence type="ECO:0000256" key="3">
    <source>
        <dbReference type="ARBA" id="ARBA00023163"/>
    </source>
</evidence>
<dbReference type="InterPro" id="IPR001034">
    <property type="entry name" value="DeoR_HTH"/>
</dbReference>
<dbReference type="AlphaFoldDB" id="A0A6V8K8C8"/>
<organism evidence="6 7">
    <name type="scientific">Phytohabitans houttuyneae</name>
    <dbReference type="NCBI Taxonomy" id="1076126"/>
    <lineage>
        <taxon>Bacteria</taxon>
        <taxon>Bacillati</taxon>
        <taxon>Actinomycetota</taxon>
        <taxon>Actinomycetes</taxon>
        <taxon>Micromonosporales</taxon>
        <taxon>Micromonosporaceae</taxon>
    </lineage>
</organism>
<dbReference type="InterPro" id="IPR036388">
    <property type="entry name" value="WH-like_DNA-bd_sf"/>
</dbReference>
<reference evidence="6 7" key="2">
    <citation type="submission" date="2020-03" db="EMBL/GenBank/DDBJ databases">
        <authorList>
            <person name="Ichikawa N."/>
            <person name="Kimura A."/>
            <person name="Kitahashi Y."/>
            <person name="Uohara A."/>
        </authorList>
    </citation>
    <scope>NUCLEOTIDE SEQUENCE [LARGE SCALE GENOMIC DNA]</scope>
    <source>
        <strain evidence="6 7">NBRC 108639</strain>
    </source>
</reference>
<feature type="region of interest" description="Disordered" evidence="4">
    <location>
        <begin position="192"/>
        <end position="253"/>
    </location>
</feature>
<protein>
    <recommendedName>
        <fullName evidence="5">HTH deoR-type domain-containing protein</fullName>
    </recommendedName>
</protein>
<dbReference type="Pfam" id="PF08279">
    <property type="entry name" value="HTH_11"/>
    <property type="match status" value="1"/>
</dbReference>
<gene>
    <name evidence="6" type="ORF">Phou_012450</name>
</gene>
<dbReference type="PANTHER" id="PTHR34580:SF3">
    <property type="entry name" value="PROTEIN PAFB"/>
    <property type="match status" value="1"/>
</dbReference>
<evidence type="ECO:0000256" key="1">
    <source>
        <dbReference type="ARBA" id="ARBA00023015"/>
    </source>
</evidence>
<comment type="caution">
    <text evidence="6">The sequence shown here is derived from an EMBL/GenBank/DDBJ whole genome shotgun (WGS) entry which is preliminary data.</text>
</comment>
<dbReference type="SUPFAM" id="SSF46785">
    <property type="entry name" value="Winged helix' DNA-binding domain"/>
    <property type="match status" value="1"/>
</dbReference>
<dbReference type="Proteomes" id="UP000482800">
    <property type="component" value="Unassembled WGS sequence"/>
</dbReference>
<keyword evidence="1" id="KW-0805">Transcription regulation</keyword>
<dbReference type="PANTHER" id="PTHR34580">
    <property type="match status" value="1"/>
</dbReference>
<keyword evidence="2" id="KW-0238">DNA-binding</keyword>
<dbReference type="GO" id="GO:0003700">
    <property type="term" value="F:DNA-binding transcription factor activity"/>
    <property type="evidence" value="ECO:0007669"/>
    <property type="project" value="InterPro"/>
</dbReference>
<dbReference type="InterPro" id="IPR013196">
    <property type="entry name" value="HTH_11"/>
</dbReference>
<dbReference type="InterPro" id="IPR036390">
    <property type="entry name" value="WH_DNA-bd_sf"/>
</dbReference>
<evidence type="ECO:0000259" key="5">
    <source>
        <dbReference type="PROSITE" id="PS51000"/>
    </source>
</evidence>
<reference evidence="6 7" key="1">
    <citation type="submission" date="2020-03" db="EMBL/GenBank/DDBJ databases">
        <title>Whole genome shotgun sequence of Phytohabitans houttuyneae NBRC 108639.</title>
        <authorList>
            <person name="Komaki H."/>
            <person name="Tamura T."/>
        </authorList>
    </citation>
    <scope>NUCLEOTIDE SEQUENCE [LARGE SCALE GENOMIC DNA]</scope>
    <source>
        <strain evidence="6 7">NBRC 108639</strain>
    </source>
</reference>
<dbReference type="Gene3D" id="1.10.10.10">
    <property type="entry name" value="Winged helix-like DNA-binding domain superfamily/Winged helix DNA-binding domain"/>
    <property type="match status" value="1"/>
</dbReference>
<proteinExistence type="predicted"/>
<evidence type="ECO:0000313" key="6">
    <source>
        <dbReference type="EMBL" id="GFJ77065.1"/>
    </source>
</evidence>
<sequence>MLETSVRLLRLMALLQSRRDWSGADLAERLGVTTRTVRNDVERLRILGYRIDSSTGTTGGYRLGAGRALPPLVLDDDEAVAVAVGLRAAAAGSVTGIEDPSLRALTKLEQTLPPRLRGRLDAFRAATVSASRGGPTVDAEILTTIAGTVRDQLRLRFDYIGRGVPAPCAASSRTALSTRAGAGTCWPGTWTATTGGPSARTASNRCRRPAPGSPRASRRAVTRPHTCCVAWASGRGGTRPASASTRPSPPWPS</sequence>
<keyword evidence="7" id="KW-1185">Reference proteome</keyword>